<dbReference type="AlphaFoldDB" id="U4LDN1"/>
<keyword evidence="1" id="KW-1133">Transmembrane helix</keyword>
<dbReference type="EMBL" id="HF935723">
    <property type="protein sequence ID" value="CCX12675.1"/>
    <property type="molecule type" value="Genomic_DNA"/>
</dbReference>
<protein>
    <submittedName>
        <fullName evidence="2">Uncharacterized protein</fullName>
    </submittedName>
</protein>
<evidence type="ECO:0000313" key="3">
    <source>
        <dbReference type="Proteomes" id="UP000018144"/>
    </source>
</evidence>
<keyword evidence="1" id="KW-0472">Membrane</keyword>
<evidence type="ECO:0000256" key="1">
    <source>
        <dbReference type="SAM" id="Phobius"/>
    </source>
</evidence>
<keyword evidence="3" id="KW-1185">Reference proteome</keyword>
<keyword evidence="1" id="KW-0812">Transmembrane</keyword>
<gene>
    <name evidence="2" type="ORF">PCON_12269</name>
</gene>
<proteinExistence type="predicted"/>
<sequence>MQWDIAPTVTITITITTTIKPSTVIQNHSHTSIYPSNVPEDLDKVIDEVSNRHAHGPEDEPFQAQKYHMITAVPGVIVVLLLLAVLAAICFGCYKSKRFQRWKKTRAEEREAGTEAIRRQKGWFRLWRQ</sequence>
<accession>U4LDN1</accession>
<evidence type="ECO:0000313" key="2">
    <source>
        <dbReference type="EMBL" id="CCX12675.1"/>
    </source>
</evidence>
<organism evidence="2 3">
    <name type="scientific">Pyronema omphalodes (strain CBS 100304)</name>
    <name type="common">Pyronema confluens</name>
    <dbReference type="NCBI Taxonomy" id="1076935"/>
    <lineage>
        <taxon>Eukaryota</taxon>
        <taxon>Fungi</taxon>
        <taxon>Dikarya</taxon>
        <taxon>Ascomycota</taxon>
        <taxon>Pezizomycotina</taxon>
        <taxon>Pezizomycetes</taxon>
        <taxon>Pezizales</taxon>
        <taxon>Pyronemataceae</taxon>
        <taxon>Pyronema</taxon>
    </lineage>
</organism>
<feature type="transmembrane region" description="Helical" evidence="1">
    <location>
        <begin position="67"/>
        <end position="94"/>
    </location>
</feature>
<dbReference type="Proteomes" id="UP000018144">
    <property type="component" value="Unassembled WGS sequence"/>
</dbReference>
<name>U4LDN1_PYROM</name>
<reference evidence="2 3" key="1">
    <citation type="journal article" date="2013" name="PLoS Genet.">
        <title>The genome and development-dependent transcriptomes of Pyronema confluens: a window into fungal evolution.</title>
        <authorList>
            <person name="Traeger S."/>
            <person name="Altegoer F."/>
            <person name="Freitag M."/>
            <person name="Gabaldon T."/>
            <person name="Kempken F."/>
            <person name="Kumar A."/>
            <person name="Marcet-Houben M."/>
            <person name="Poggeler S."/>
            <person name="Stajich J.E."/>
            <person name="Nowrousian M."/>
        </authorList>
    </citation>
    <scope>NUCLEOTIDE SEQUENCE [LARGE SCALE GENOMIC DNA]</scope>
    <source>
        <strain evidence="3">CBS 100304</strain>
        <tissue evidence="2">Vegetative mycelium</tissue>
    </source>
</reference>